<dbReference type="Pfam" id="PF12770">
    <property type="entry name" value="CHAT"/>
    <property type="match status" value="1"/>
</dbReference>
<dbReference type="SUPFAM" id="SSF48452">
    <property type="entry name" value="TPR-like"/>
    <property type="match status" value="2"/>
</dbReference>
<dbReference type="EMBL" id="BAAAEM010000002">
    <property type="protein sequence ID" value="GAA0473090.1"/>
    <property type="molecule type" value="Genomic_DNA"/>
</dbReference>
<dbReference type="RefSeq" id="WP_229956172.1">
    <property type="nucleotide sequence ID" value="NZ_BAAAEM010000002.1"/>
</dbReference>
<reference evidence="3 4" key="1">
    <citation type="journal article" date="2019" name="Int. J. Syst. Evol. Microbiol.">
        <title>The Global Catalogue of Microorganisms (GCM) 10K type strain sequencing project: providing services to taxonomists for standard genome sequencing and annotation.</title>
        <authorList>
            <consortium name="The Broad Institute Genomics Platform"/>
            <consortium name="The Broad Institute Genome Sequencing Center for Infectious Disease"/>
            <person name="Wu L."/>
            <person name="Ma J."/>
        </authorList>
    </citation>
    <scope>NUCLEOTIDE SEQUENCE [LARGE SCALE GENOMIC DNA]</scope>
    <source>
        <strain evidence="3 4">JCM 14162</strain>
    </source>
</reference>
<keyword evidence="1" id="KW-0732">Signal</keyword>
<sequence>MIGPSDFRLPLLALLPVLAAASSVAHAQGMPVSLRDSFPIGSGDGTLCQVQDRSIENKAKQSIFDRSWAVVCRDSARPVGYVYAFRAPEDDVLQRIAPHRSEAISCSDQAEQATAGGLNRTACKLADEPVAYSIFQEQRGNTSYVAEGLTVYDSATTLALKSVMSDKIVKGKIDIASTSIEDPFAFARVQALTLKPDQALAEGYRRNLSGDYAEAAAFFETLQQRTAGLEDVDINPQEYFINRALQKSNLGEFAEADELFREAKSVDAGSVVNQKLLRNFEAMHLLNQGRYEDAVTRINLPIAARELQRESLANGLTITQPIAMRLNGDDKTAGLLGLNDELKLTAEERGQIIDAQALQLIGTAQRIRGEATEAQKSLTTAYNQAVAVRDGRVTSITRLRTQILSELALIAETQGEFANAEQLLRNALELVELQYPETRAVNGAKAKLASYLLRQGKQVEARQYYQEVVDSAIGKRSAATGIANQLAPYFDLTADDPDAAAEFFKAAQILVRPGVAETQAVLSRELRGGTDEAARLFRQSANLDRSIERLRMRFTALGKLEQTTTTRQRRADLAAEIEELERSQQLTIVSLAEYPQYRAIADSSIALEDLRASMTDDESYMRMAIVGNNVFVFYTEKDFATAYKSPLSATALDEKVDALRASISTFENGQYVTYPFDVETSRGLFQDLMQPIAERLTAKSHLIFEPDGAMLRLPINLLVVDDASVTEYLERVEQPDGDPFDYTGMRWLGTDTNISTAVSARGFADARQSPTSKASRQYLGLGNNQPVAAETGGRGVRAASGGVDAQCNWAIDEWNNPISDAELVQARSIIGQTGSEILTGSAFSDDKILAKSDISDYRILHFATHGLVTAPKPSCPAKPALLTSFGGEQSDGLLAFDEIFDMKLDADIVILSACDTAGKASIRATREAGVSSGGGTALDGLVRSFIGAGSRSVLASHWPAPDDFQATERLIGGLFTKGKGQSVASALRTSQKILMDDPVTSHPYYWSGFAIIGDGSRPFLTDAESGSQSADAAATGNSDMAETILR</sequence>
<feature type="signal peptide" evidence="1">
    <location>
        <begin position="1"/>
        <end position="27"/>
    </location>
</feature>
<evidence type="ECO:0000256" key="1">
    <source>
        <dbReference type="SAM" id="SignalP"/>
    </source>
</evidence>
<comment type="caution">
    <text evidence="3">The sequence shown here is derived from an EMBL/GenBank/DDBJ whole genome shotgun (WGS) entry which is preliminary data.</text>
</comment>
<keyword evidence="4" id="KW-1185">Reference proteome</keyword>
<dbReference type="InterPro" id="IPR024983">
    <property type="entry name" value="CHAT_dom"/>
</dbReference>
<dbReference type="Gene3D" id="1.25.40.10">
    <property type="entry name" value="Tetratricopeptide repeat domain"/>
    <property type="match status" value="1"/>
</dbReference>
<name>A0ABN1ACH0_9SPHN</name>
<feature type="chain" id="PRO_5046294479" evidence="1">
    <location>
        <begin position="28"/>
        <end position="1046"/>
    </location>
</feature>
<evidence type="ECO:0000313" key="3">
    <source>
        <dbReference type="EMBL" id="GAA0473090.1"/>
    </source>
</evidence>
<organism evidence="3 4">
    <name type="scientific">Parasphingorhabdus litoris</name>
    <dbReference type="NCBI Taxonomy" id="394733"/>
    <lineage>
        <taxon>Bacteria</taxon>
        <taxon>Pseudomonadati</taxon>
        <taxon>Pseudomonadota</taxon>
        <taxon>Alphaproteobacteria</taxon>
        <taxon>Sphingomonadales</taxon>
        <taxon>Sphingomonadaceae</taxon>
        <taxon>Parasphingorhabdus</taxon>
    </lineage>
</organism>
<proteinExistence type="predicted"/>
<gene>
    <name evidence="3" type="ORF">GCM10009096_12940</name>
</gene>
<dbReference type="InterPro" id="IPR011990">
    <property type="entry name" value="TPR-like_helical_dom_sf"/>
</dbReference>
<accession>A0ABN1ACH0</accession>
<feature type="domain" description="CHAT" evidence="2">
    <location>
        <begin position="679"/>
        <end position="1014"/>
    </location>
</feature>
<evidence type="ECO:0000259" key="2">
    <source>
        <dbReference type="Pfam" id="PF12770"/>
    </source>
</evidence>
<protein>
    <submittedName>
        <fullName evidence="3">CHAT domain-containing protein</fullName>
    </submittedName>
</protein>
<evidence type="ECO:0000313" key="4">
    <source>
        <dbReference type="Proteomes" id="UP001500713"/>
    </source>
</evidence>
<dbReference type="Proteomes" id="UP001500713">
    <property type="component" value="Unassembled WGS sequence"/>
</dbReference>